<feature type="domain" description="FecR protein" evidence="2">
    <location>
        <begin position="128"/>
        <end position="217"/>
    </location>
</feature>
<dbReference type="InterPro" id="IPR006860">
    <property type="entry name" value="FecR"/>
</dbReference>
<evidence type="ECO:0000259" key="2">
    <source>
        <dbReference type="Pfam" id="PF04773"/>
    </source>
</evidence>
<dbReference type="Pfam" id="PF04773">
    <property type="entry name" value="FecR"/>
    <property type="match status" value="1"/>
</dbReference>
<dbReference type="AlphaFoldDB" id="A0AA38XQF5"/>
<keyword evidence="1" id="KW-0812">Transmembrane</keyword>
<sequence length="330" mass="35711">MCRAPIGGAAGHNHDYVHTLAASGQAGVALGDTVHAGRLPERRQRALQRWLQADPRHADAWRQQQAFWQGLDAAGPDVLAALPELTAEPALRPLQPRRRLPWLLASAAVLLLSATVAPHAWLLVRSDVRSGNAPRTVQLQDGSTAILDAGSALSLDFSAGQRRLQLLRGSAWFQVAHEARPFRVQAGGGEIRDIGTAFSVALQDAVVTTEVSQGEVEIRPGHAAAQRLQAGQVRAFRDGRWLQPLQLTDVEAIAPWRRSEIVIDDLPAQQAIERLARYRRAPVWVLRGQGAQVAVSGLFHLQQPDAAIAAVAQQAGLRSQRLPGGALLLW</sequence>
<evidence type="ECO:0000313" key="4">
    <source>
        <dbReference type="EMBL" id="KAJ9617797.1"/>
    </source>
</evidence>
<comment type="caution">
    <text evidence="4">The sequence shown here is derived from an EMBL/GenBank/DDBJ whole genome shotgun (WGS) entry which is preliminary data.</text>
</comment>
<dbReference type="InterPro" id="IPR032623">
    <property type="entry name" value="FecR_N"/>
</dbReference>
<gene>
    <name evidence="4" type="ORF">H2204_013464</name>
</gene>
<dbReference type="PANTHER" id="PTHR30273">
    <property type="entry name" value="PERIPLASMIC SIGNAL SENSOR AND SIGMA FACTOR ACTIVATOR FECR-RELATED"/>
    <property type="match status" value="1"/>
</dbReference>
<name>A0AA38XQF5_9EURO</name>
<proteinExistence type="predicted"/>
<dbReference type="Pfam" id="PF16220">
    <property type="entry name" value="DUF4880"/>
    <property type="match status" value="1"/>
</dbReference>
<protein>
    <recommendedName>
        <fullName evidence="5">FecR protein domain-containing protein</fullName>
    </recommendedName>
</protein>
<keyword evidence="1" id="KW-1133">Transmembrane helix</keyword>
<dbReference type="Gene3D" id="2.60.120.1440">
    <property type="match status" value="1"/>
</dbReference>
<organism evidence="4">
    <name type="scientific">Knufia peltigerae</name>
    <dbReference type="NCBI Taxonomy" id="1002370"/>
    <lineage>
        <taxon>Eukaryota</taxon>
        <taxon>Fungi</taxon>
        <taxon>Dikarya</taxon>
        <taxon>Ascomycota</taxon>
        <taxon>Pezizomycotina</taxon>
        <taxon>Eurotiomycetes</taxon>
        <taxon>Chaetothyriomycetidae</taxon>
        <taxon>Chaetothyriales</taxon>
        <taxon>Trichomeriaceae</taxon>
        <taxon>Knufia</taxon>
    </lineage>
</organism>
<dbReference type="PANTHER" id="PTHR30273:SF2">
    <property type="entry name" value="PROTEIN FECR"/>
    <property type="match status" value="1"/>
</dbReference>
<reference evidence="4" key="1">
    <citation type="submission" date="2022-10" db="EMBL/GenBank/DDBJ databases">
        <title>Culturing micro-colonial fungi from biological soil crusts in the Mojave desert and describing Neophaeococcomyces mojavensis, and introducing the new genera and species Taxawa tesnikishii.</title>
        <authorList>
            <person name="Kurbessoian T."/>
            <person name="Stajich J.E."/>
        </authorList>
    </citation>
    <scope>NUCLEOTIDE SEQUENCE</scope>
    <source>
        <strain evidence="4">TK_35</strain>
    </source>
</reference>
<dbReference type="PIRSF" id="PIRSF018266">
    <property type="entry name" value="FecR"/>
    <property type="match status" value="1"/>
</dbReference>
<evidence type="ECO:0000259" key="3">
    <source>
        <dbReference type="Pfam" id="PF16220"/>
    </source>
</evidence>
<evidence type="ECO:0000256" key="1">
    <source>
        <dbReference type="SAM" id="Phobius"/>
    </source>
</evidence>
<accession>A0AA38XQF5</accession>
<feature type="transmembrane region" description="Helical" evidence="1">
    <location>
        <begin position="102"/>
        <end position="124"/>
    </location>
</feature>
<dbReference type="GO" id="GO:0016989">
    <property type="term" value="F:sigma factor antagonist activity"/>
    <property type="evidence" value="ECO:0007669"/>
    <property type="project" value="TreeGrafter"/>
</dbReference>
<dbReference type="EMBL" id="JAPDRN010000153">
    <property type="protein sequence ID" value="KAJ9617797.1"/>
    <property type="molecule type" value="Genomic_DNA"/>
</dbReference>
<dbReference type="InterPro" id="IPR012373">
    <property type="entry name" value="Ferrdict_sens_TM"/>
</dbReference>
<keyword evidence="1" id="KW-0472">Membrane</keyword>
<evidence type="ECO:0008006" key="5">
    <source>
        <dbReference type="Google" id="ProtNLM"/>
    </source>
</evidence>
<feature type="domain" description="FecR N-terminal" evidence="3">
    <location>
        <begin position="35"/>
        <end position="66"/>
    </location>
</feature>